<dbReference type="AlphaFoldDB" id="A0AAE3JP14"/>
<dbReference type="InterPro" id="IPR013785">
    <property type="entry name" value="Aldolase_TIM"/>
</dbReference>
<dbReference type="Gene3D" id="3.20.20.70">
    <property type="entry name" value="Aldolase class I"/>
    <property type="match status" value="1"/>
</dbReference>
<evidence type="ECO:0008006" key="3">
    <source>
        <dbReference type="Google" id="ProtNLM"/>
    </source>
</evidence>
<comment type="caution">
    <text evidence="1">The sequence shown here is derived from an EMBL/GenBank/DDBJ whole genome shotgun (WGS) entry which is preliminary data.</text>
</comment>
<dbReference type="InterPro" id="IPR017853">
    <property type="entry name" value="GH"/>
</dbReference>
<keyword evidence="2" id="KW-1185">Reference proteome</keyword>
<organism evidence="1 2">
    <name type="scientific">Cerina litoralis</name>
    <dbReference type="NCBI Taxonomy" id="2874477"/>
    <lineage>
        <taxon>Bacteria</taxon>
        <taxon>Pseudomonadati</taxon>
        <taxon>Bacteroidota</taxon>
        <taxon>Flavobacteriia</taxon>
        <taxon>Flavobacteriales</taxon>
        <taxon>Flavobacteriaceae</taxon>
        <taxon>Cerina</taxon>
    </lineage>
</organism>
<dbReference type="RefSeq" id="WP_317902798.1">
    <property type="nucleotide sequence ID" value="NZ_JAIRBC010000018.1"/>
</dbReference>
<dbReference type="SUPFAM" id="SSF51445">
    <property type="entry name" value="(Trans)glycosidases"/>
    <property type="match status" value="1"/>
</dbReference>
<proteinExistence type="predicted"/>
<reference evidence="1" key="1">
    <citation type="submission" date="2023-02" db="EMBL/GenBank/DDBJ databases">
        <title>Genome of Flavobacteriaceae gen. nov. sp. strain F89.</title>
        <authorList>
            <person name="Wang Y."/>
        </authorList>
    </citation>
    <scope>NUCLEOTIDE SEQUENCE</scope>
    <source>
        <strain evidence="1">F89</strain>
    </source>
</reference>
<evidence type="ECO:0000313" key="2">
    <source>
        <dbReference type="Proteomes" id="UP001200642"/>
    </source>
</evidence>
<name>A0AAE3JP14_9FLAO</name>
<accession>A0AAE3JP14</accession>
<gene>
    <name evidence="1" type="ORF">K8352_12915</name>
</gene>
<protein>
    <recommendedName>
        <fullName evidence="3">Alpha-galactosidase</fullName>
    </recommendedName>
</protein>
<dbReference type="EMBL" id="JAIRBC010000018">
    <property type="protein sequence ID" value="MCG2461655.1"/>
    <property type="molecule type" value="Genomic_DNA"/>
</dbReference>
<dbReference type="Proteomes" id="UP001200642">
    <property type="component" value="Unassembled WGS sequence"/>
</dbReference>
<evidence type="ECO:0000313" key="1">
    <source>
        <dbReference type="EMBL" id="MCG2461655.1"/>
    </source>
</evidence>
<sequence>MKIKPYSLGILLIISICFIQCEPKDQSPISFNLDGEYLHFKNKNIHLVFDNYMYCKVQFESDGTLQSMNSYTSADENAVPPNYIVLDSIEYKNFKISSHKIENIEDVEFGRGKRLTLIGSDLEIESNLVIEMFDKYPDVALSWNTYTNKSGRDLKVDKVFYNYYRLDRKLTNPSAKSYDFRYLRPTNEEWGDTWTNLGVSDTTNEEFAIPGSGSNWSGIPFLDVWGPEMGLGVFHVEGAPRFTRIVLKVEENGLVDIGFKVLPEESYGQFPSVLKNNASISTWKSAVCTHKNDFFDAGRRFGQLLNGAMKKEGRDGLPDIYPDQAYEPYWKTWGMNSLDGTKEFTIQQVKNKMDELADYGFKSVMLDDGWQDAIGTWNPNPKKFHDEQELIEFVQEAHKPQWGKNKDKSFNVYLWFDLLGVDTIQKSTEPLLVRNKDGSYYRGLDSKYNLCPSFEGTLEYIRDTLIQKTIVRWGIDGLYTDLDDQNPLPCYAKNHHHLHESESVDNNYLAFKTMLNNIMEEKPKNGWVSMCACAAVHDVYQYPYYFLNDASDPTSNKQVRWRTRWVKAFRGPTAPVGDGYVDKMNYDNKAGEPAMSVALGNVITSVRWDTDELGGADHAKRWMDIYFDEKLYNGEYLGLYDIEYHRPEGYVIKKEDGVMYYAFFDEKPFDKEVELRGLSKDLNYEVIEYDDDVNKGNVLGAHPFIRITSKSGNNRGEQVFYYVIKCMPLSEK</sequence>